<dbReference type="PANTHER" id="PTHR15410:SF2">
    <property type="entry name" value="HIRA-INTERACTING PROTEIN 3"/>
    <property type="match status" value="1"/>
</dbReference>
<proteinExistence type="predicted"/>
<name>A0ABR3T1C1_9PEZI</name>
<dbReference type="EMBL" id="JAJVDC020000022">
    <property type="protein sequence ID" value="KAL1633366.1"/>
    <property type="molecule type" value="Genomic_DNA"/>
</dbReference>
<reference evidence="2 3" key="1">
    <citation type="submission" date="2024-02" db="EMBL/GenBank/DDBJ databases">
        <title>De novo assembly and annotation of 12 fungi associated with fruit tree decline syndrome in Ontario, Canada.</title>
        <authorList>
            <person name="Sulman M."/>
            <person name="Ellouze W."/>
            <person name="Ilyukhin E."/>
        </authorList>
    </citation>
    <scope>NUCLEOTIDE SEQUENCE [LARGE SCALE GENOMIC DNA]</scope>
    <source>
        <strain evidence="2 3">M1-105</strain>
    </source>
</reference>
<feature type="region of interest" description="Disordered" evidence="1">
    <location>
        <begin position="57"/>
        <end position="270"/>
    </location>
</feature>
<sequence>MSDSDPEPARPLPPAAKIEQALRHVVRDVWLSGHPENLTVKRVRKSVEQTLRLPDDFLKNDASWKDRSKHVITEQVTLQEQEDAGNGGGEDEPAKPQKPQKNPAASKSSSAPQKRKAPTKKQPTAASKPRGRKRQKVSVSSDEDDAVVRSDASETLESAPKKPAKKSRLVEEDSEGEDGAPAVPHPAFSRERSVQPGPADDSGDDANAPDKPPSPAHDSKAAESDSEMSVLIDEPPKKKRQKKAASTKEKPTKPANSKGKAKDDKGLDPQEAEIKRLQGWLVKCGIRKLWGKELKPFDTPKAKINHLKEMLKEAGMDGRYSVEKARQIKERRELAADLEAVQEGAKRWGQSDSEEDGGARPKRRLAKGLKDLEGLIESDGEETD</sequence>
<feature type="compositionally biased region" description="Basic and acidic residues" evidence="1">
    <location>
        <begin position="260"/>
        <end position="270"/>
    </location>
</feature>
<protein>
    <recommendedName>
        <fullName evidence="4">Transcriptional regulator</fullName>
    </recommendedName>
</protein>
<evidence type="ECO:0000313" key="2">
    <source>
        <dbReference type="EMBL" id="KAL1633366.1"/>
    </source>
</evidence>
<dbReference type="PANTHER" id="PTHR15410">
    <property type="entry name" value="HIRA-INTERACTING PROTEIN 3"/>
    <property type="match status" value="1"/>
</dbReference>
<evidence type="ECO:0000256" key="1">
    <source>
        <dbReference type="SAM" id="MobiDB-lite"/>
    </source>
</evidence>
<dbReference type="Proteomes" id="UP001521116">
    <property type="component" value="Unassembled WGS sequence"/>
</dbReference>
<feature type="compositionally biased region" description="Basic and acidic residues" evidence="1">
    <location>
        <begin position="57"/>
        <end position="72"/>
    </location>
</feature>
<comment type="caution">
    <text evidence="2">The sequence shown here is derived from an EMBL/GenBank/DDBJ whole genome shotgun (WGS) entry which is preliminary data.</text>
</comment>
<organism evidence="2 3">
    <name type="scientific">Neofusicoccum ribis</name>
    <dbReference type="NCBI Taxonomy" id="45134"/>
    <lineage>
        <taxon>Eukaryota</taxon>
        <taxon>Fungi</taxon>
        <taxon>Dikarya</taxon>
        <taxon>Ascomycota</taxon>
        <taxon>Pezizomycotina</taxon>
        <taxon>Dothideomycetes</taxon>
        <taxon>Dothideomycetes incertae sedis</taxon>
        <taxon>Botryosphaeriales</taxon>
        <taxon>Botryosphaeriaceae</taxon>
        <taxon>Neofusicoccum</taxon>
    </lineage>
</organism>
<evidence type="ECO:0008006" key="4">
    <source>
        <dbReference type="Google" id="ProtNLM"/>
    </source>
</evidence>
<feature type="compositionally biased region" description="Acidic residues" evidence="1">
    <location>
        <begin position="374"/>
        <end position="384"/>
    </location>
</feature>
<keyword evidence="3" id="KW-1185">Reference proteome</keyword>
<feature type="compositionally biased region" description="Low complexity" evidence="1">
    <location>
        <begin position="97"/>
        <end position="112"/>
    </location>
</feature>
<gene>
    <name evidence="2" type="ORF">SLS56_003002</name>
</gene>
<feature type="region of interest" description="Disordered" evidence="1">
    <location>
        <begin position="342"/>
        <end position="384"/>
    </location>
</feature>
<evidence type="ECO:0000313" key="3">
    <source>
        <dbReference type="Proteomes" id="UP001521116"/>
    </source>
</evidence>
<dbReference type="InterPro" id="IPR037647">
    <property type="entry name" value="HIRIP3"/>
</dbReference>
<accession>A0ABR3T1C1</accession>